<evidence type="ECO:0000256" key="4">
    <source>
        <dbReference type="ARBA" id="ARBA00023145"/>
    </source>
</evidence>
<dbReference type="EC" id="2.3.2.2" evidence="5"/>
<dbReference type="Pfam" id="PF01019">
    <property type="entry name" value="G_glu_transpept"/>
    <property type="match status" value="2"/>
</dbReference>
<dbReference type="InterPro" id="IPR051792">
    <property type="entry name" value="GGT_bact"/>
</dbReference>
<dbReference type="InterPro" id="IPR043137">
    <property type="entry name" value="GGT_ssub_C"/>
</dbReference>
<dbReference type="SUPFAM" id="SSF56235">
    <property type="entry name" value="N-terminal nucleophile aminohydrolases (Ntn hydrolases)"/>
    <property type="match status" value="1"/>
</dbReference>
<dbReference type="RefSeq" id="WP_198538120.1">
    <property type="nucleotide sequence ID" value="NZ_JBHRTS010000005.1"/>
</dbReference>
<evidence type="ECO:0000256" key="3">
    <source>
        <dbReference type="ARBA" id="ARBA00022801"/>
    </source>
</evidence>
<dbReference type="PRINTS" id="PR01210">
    <property type="entry name" value="GGTRANSPTASE"/>
</dbReference>
<keyword evidence="3" id="KW-0378">Hydrolase</keyword>
<dbReference type="Proteomes" id="UP001595533">
    <property type="component" value="Unassembled WGS sequence"/>
</dbReference>
<comment type="caution">
    <text evidence="5">The sequence shown here is derived from an EMBL/GenBank/DDBJ whole genome shotgun (WGS) entry which is preliminary data.</text>
</comment>
<sequence>MPQSSTYAIAAGHPQTVAAAEEILQAGGQAFDAILAAMMMSFVAEPLLASPGGGGFLMVAGPQQRPQLLDFFSDTPLQQVTDDNRDGLDFYPIMGDFGTRRQEFHIGHASAAVPGVPAGIFRAHEKLCSLPLSVLAAPAIRAARTGVMVNQQQAFVAMILKPIIDATPAAQQVFADFQAGREWLNLQLADFLDTLSKADHDWFYKGELAEILVQQPNGLLQQEDFADYGCAVRDPLELTLGDDRILTNPEPSTGGRLIAEQLKRLKSRTDVEAVLEAMQHADDLKRTPLTEVSRGTTHISVTDGAGNLASLTLSNGEGNGLMVPGCGFMMNNFLGEEDINANGFFNWQNRQRMSSMMAPTLILGSDQQYALGTGGSNRIKTAMFQVISHLVNEQSQLKHAVEAPRMHFENGHLDIEPGFSPADLVTLQKAAPIHSLWHNHNLYFGGVNAVQCGTTTTAVGDFRRHGCGLAGVRTY</sequence>
<keyword evidence="2 5" id="KW-0808">Transferase</keyword>
<evidence type="ECO:0000256" key="2">
    <source>
        <dbReference type="ARBA" id="ARBA00022679"/>
    </source>
</evidence>
<dbReference type="PANTHER" id="PTHR43199:SF1">
    <property type="entry name" value="GLUTATHIONE HYDROLASE PROENZYME"/>
    <property type="match status" value="1"/>
</dbReference>
<reference evidence="6" key="1">
    <citation type="journal article" date="2019" name="Int. J. Syst. Evol. Microbiol.">
        <title>The Global Catalogue of Microorganisms (GCM) 10K type strain sequencing project: providing services to taxonomists for standard genome sequencing and annotation.</title>
        <authorList>
            <consortium name="The Broad Institute Genomics Platform"/>
            <consortium name="The Broad Institute Genome Sequencing Center for Infectious Disease"/>
            <person name="Wu L."/>
            <person name="Ma J."/>
        </authorList>
    </citation>
    <scope>NUCLEOTIDE SEQUENCE [LARGE SCALE GENOMIC DNA]</scope>
    <source>
        <strain evidence="6">KCTC 42953</strain>
    </source>
</reference>
<evidence type="ECO:0000313" key="5">
    <source>
        <dbReference type="EMBL" id="MFC3194596.1"/>
    </source>
</evidence>
<proteinExistence type="inferred from homology"/>
<dbReference type="EMBL" id="JBHRTS010000005">
    <property type="protein sequence ID" value="MFC3194596.1"/>
    <property type="molecule type" value="Genomic_DNA"/>
</dbReference>
<dbReference type="GO" id="GO:0103068">
    <property type="term" value="F:leukotriene C4 gamma-glutamyl transferase activity"/>
    <property type="evidence" value="ECO:0007669"/>
    <property type="project" value="UniProtKB-EC"/>
</dbReference>
<keyword evidence="5" id="KW-0012">Acyltransferase</keyword>
<keyword evidence="6" id="KW-1185">Reference proteome</keyword>
<name>A0ABV7J8Z7_9GAMM</name>
<protein>
    <submittedName>
        <fullName evidence="5">Gamma-glutamyltransferase</fullName>
        <ecNumber evidence="5">2.3.2.2</ecNumber>
    </submittedName>
</protein>
<keyword evidence="4" id="KW-0865">Zymogen</keyword>
<dbReference type="PANTHER" id="PTHR43199">
    <property type="entry name" value="GLUTATHIONE HYDROLASE"/>
    <property type="match status" value="1"/>
</dbReference>
<comment type="similarity">
    <text evidence="1">Belongs to the gamma-glutamyltransferase family.</text>
</comment>
<gene>
    <name evidence="5" type="ORF">ACFODZ_10145</name>
</gene>
<dbReference type="Gene3D" id="3.60.20.40">
    <property type="match status" value="1"/>
</dbReference>
<dbReference type="InterPro" id="IPR029055">
    <property type="entry name" value="Ntn_hydrolases_N"/>
</dbReference>
<evidence type="ECO:0000313" key="6">
    <source>
        <dbReference type="Proteomes" id="UP001595533"/>
    </source>
</evidence>
<evidence type="ECO:0000256" key="1">
    <source>
        <dbReference type="ARBA" id="ARBA00009381"/>
    </source>
</evidence>
<accession>A0ABV7J8Z7</accession>
<organism evidence="5 6">
    <name type="scientific">Marinicella sediminis</name>
    <dbReference type="NCBI Taxonomy" id="1792834"/>
    <lineage>
        <taxon>Bacteria</taxon>
        <taxon>Pseudomonadati</taxon>
        <taxon>Pseudomonadota</taxon>
        <taxon>Gammaproteobacteria</taxon>
        <taxon>Lysobacterales</taxon>
        <taxon>Marinicellaceae</taxon>
        <taxon>Marinicella</taxon>
    </lineage>
</organism>